<sequence length="95" mass="10798">MDKIMTIIIVFSAVFFIYNKIKTWRTPEGLLKRIYQTKANISIGFFLVAISINLLISPRSTVDVVVGIVFLILGTANIILGYKAYKHYIPQMDNT</sequence>
<dbReference type="InterPro" id="IPR025618">
    <property type="entry name" value="YtpI"/>
</dbReference>
<evidence type="ECO:0000313" key="2">
    <source>
        <dbReference type="EMBL" id="XDI36065.1"/>
    </source>
</evidence>
<evidence type="ECO:0000256" key="1">
    <source>
        <dbReference type="SAM" id="Phobius"/>
    </source>
</evidence>
<dbReference type="AlphaFoldDB" id="A0AB39BRN3"/>
<feature type="transmembrane region" description="Helical" evidence="1">
    <location>
        <begin position="6"/>
        <end position="21"/>
    </location>
</feature>
<keyword evidence="1" id="KW-0812">Transmembrane</keyword>
<keyword evidence="1" id="KW-0472">Membrane</keyword>
<proteinExistence type="predicted"/>
<dbReference type="EMBL" id="CP162551">
    <property type="protein sequence ID" value="XDI36065.1"/>
    <property type="molecule type" value="Genomic_DNA"/>
</dbReference>
<keyword evidence="1" id="KW-1133">Transmembrane helix</keyword>
<organism evidence="2">
    <name type="scientific">Alkalihalophilus sp. As8PL</name>
    <dbReference type="NCBI Taxonomy" id="3237103"/>
    <lineage>
        <taxon>Bacteria</taxon>
        <taxon>Bacillati</taxon>
        <taxon>Bacillota</taxon>
        <taxon>Bacilli</taxon>
        <taxon>Bacillales</taxon>
        <taxon>Bacillaceae</taxon>
        <taxon>Alkalihalophilus</taxon>
    </lineage>
</organism>
<feature type="transmembrane region" description="Helical" evidence="1">
    <location>
        <begin position="64"/>
        <end position="82"/>
    </location>
</feature>
<dbReference type="Pfam" id="PF14007">
    <property type="entry name" value="YtpI"/>
    <property type="match status" value="1"/>
</dbReference>
<accession>A0AB39BRN3</accession>
<reference evidence="2" key="1">
    <citation type="submission" date="2024-07" db="EMBL/GenBank/DDBJ databases">
        <title>Identification and characteristics of an arsenic-resistant bacterial isolate, which belongs to a novel species.</title>
        <authorList>
            <person name="Juszczyk A."/>
            <person name="Kowalczyk A."/>
            <person name="Was K."/>
            <person name="Kosowicz W."/>
            <person name="Budzyn A."/>
            <person name="Latowski D."/>
        </authorList>
    </citation>
    <scope>NUCLEOTIDE SEQUENCE</scope>
    <source>
        <strain evidence="2">As8PL</strain>
    </source>
</reference>
<protein>
    <submittedName>
        <fullName evidence="2">YtpI family protein</fullName>
    </submittedName>
</protein>
<gene>
    <name evidence="2" type="ORF">AB3N04_15330</name>
</gene>
<dbReference type="RefSeq" id="WP_368503564.1">
    <property type="nucleotide sequence ID" value="NZ_CP162551.1"/>
</dbReference>
<feature type="transmembrane region" description="Helical" evidence="1">
    <location>
        <begin position="41"/>
        <end position="58"/>
    </location>
</feature>
<name>A0AB39BRN3_9BACI</name>